<organism evidence="2 3">
    <name type="scientific">Antarcticimicrobium sediminis</name>
    <dbReference type="NCBI Taxonomy" id="2546227"/>
    <lineage>
        <taxon>Bacteria</taxon>
        <taxon>Pseudomonadati</taxon>
        <taxon>Pseudomonadota</taxon>
        <taxon>Alphaproteobacteria</taxon>
        <taxon>Rhodobacterales</taxon>
        <taxon>Paracoccaceae</taxon>
        <taxon>Antarcticimicrobium</taxon>
    </lineage>
</organism>
<comment type="caution">
    <text evidence="2">The sequence shown here is derived from an EMBL/GenBank/DDBJ whole genome shotgun (WGS) entry which is preliminary data.</text>
</comment>
<evidence type="ECO:0000313" key="2">
    <source>
        <dbReference type="EMBL" id="TDE39130.1"/>
    </source>
</evidence>
<feature type="domain" description="Serine/threonine specific protein phosphatases" evidence="1">
    <location>
        <begin position="77"/>
        <end position="82"/>
    </location>
</feature>
<dbReference type="CDD" id="cd00144">
    <property type="entry name" value="MPP_PPP_family"/>
    <property type="match status" value="1"/>
</dbReference>
<accession>A0A4R5EWB1</accession>
<dbReference type="PRINTS" id="PR00114">
    <property type="entry name" value="STPHPHTASE"/>
</dbReference>
<dbReference type="Pfam" id="PF00149">
    <property type="entry name" value="Metallophos"/>
    <property type="match status" value="1"/>
</dbReference>
<sequence length="245" mass="26870">MPVLQPGQRLCVVGDVHGRIDLLDTLFDHIDTKAAQYGGIDKLVLLGDYIDRGEASAEVLQRLFVLCRDWPDQVVCLKGNHEQMLLDFLDDPERAGRAWLRIGGLQTLASFGVGHVSETSSAQALTVARDRLIQKLPDGIESWLRALPLTFQSGNLCAVHAALDPLLAVQDQPDKNLLWGCRQFRQVMRADGIWVIHGHTIVDDPEARDGVISVDTGAYATNQLSAAIIDPSGDIVFVQSGNTQR</sequence>
<proteinExistence type="predicted"/>
<dbReference type="Gene3D" id="3.60.21.10">
    <property type="match status" value="1"/>
</dbReference>
<dbReference type="PANTHER" id="PTHR42850:SF4">
    <property type="entry name" value="ZINC-DEPENDENT ENDOPOLYPHOSPHATASE"/>
    <property type="match status" value="1"/>
</dbReference>
<dbReference type="GO" id="GO:0110154">
    <property type="term" value="P:RNA decapping"/>
    <property type="evidence" value="ECO:0007669"/>
    <property type="project" value="TreeGrafter"/>
</dbReference>
<dbReference type="PROSITE" id="PS00125">
    <property type="entry name" value="SER_THR_PHOSPHATASE"/>
    <property type="match status" value="1"/>
</dbReference>
<dbReference type="SUPFAM" id="SSF56300">
    <property type="entry name" value="Metallo-dependent phosphatases"/>
    <property type="match status" value="1"/>
</dbReference>
<gene>
    <name evidence="2" type="ORF">E1B25_07430</name>
</gene>
<dbReference type="GO" id="GO:0008803">
    <property type="term" value="F:bis(5'-nucleosyl)-tetraphosphatase (symmetrical) activity"/>
    <property type="evidence" value="ECO:0007669"/>
    <property type="project" value="TreeGrafter"/>
</dbReference>
<dbReference type="GO" id="GO:0016791">
    <property type="term" value="F:phosphatase activity"/>
    <property type="evidence" value="ECO:0007669"/>
    <property type="project" value="TreeGrafter"/>
</dbReference>
<dbReference type="AlphaFoldDB" id="A0A4R5EWB1"/>
<dbReference type="InterPro" id="IPR004843">
    <property type="entry name" value="Calcineurin-like_PHP"/>
</dbReference>
<keyword evidence="3" id="KW-1185">Reference proteome</keyword>
<name>A0A4R5EWB1_9RHOB</name>
<evidence type="ECO:0000259" key="1">
    <source>
        <dbReference type="PROSITE" id="PS00125"/>
    </source>
</evidence>
<protein>
    <submittedName>
        <fullName evidence="2">Serine/threonine protein phosphatase</fullName>
    </submittedName>
</protein>
<dbReference type="Proteomes" id="UP000294662">
    <property type="component" value="Unassembled WGS sequence"/>
</dbReference>
<dbReference type="InterPro" id="IPR050126">
    <property type="entry name" value="Ap4A_hydrolase"/>
</dbReference>
<evidence type="ECO:0000313" key="3">
    <source>
        <dbReference type="Proteomes" id="UP000294662"/>
    </source>
</evidence>
<dbReference type="InterPro" id="IPR006186">
    <property type="entry name" value="Ser/Thr-sp_prot-phosphatase"/>
</dbReference>
<dbReference type="OrthoDB" id="9807890at2"/>
<dbReference type="GO" id="GO:0005737">
    <property type="term" value="C:cytoplasm"/>
    <property type="evidence" value="ECO:0007669"/>
    <property type="project" value="TreeGrafter"/>
</dbReference>
<dbReference type="EMBL" id="SMFP01000004">
    <property type="protein sequence ID" value="TDE39130.1"/>
    <property type="molecule type" value="Genomic_DNA"/>
</dbReference>
<dbReference type="InterPro" id="IPR029052">
    <property type="entry name" value="Metallo-depent_PP-like"/>
</dbReference>
<reference evidence="2 3" key="1">
    <citation type="submission" date="2019-03" db="EMBL/GenBank/DDBJ databases">
        <authorList>
            <person name="Zhang S."/>
        </authorList>
    </citation>
    <scope>NUCLEOTIDE SEQUENCE [LARGE SCALE GENOMIC DNA]</scope>
    <source>
        <strain evidence="2 3">S4J41</strain>
    </source>
</reference>
<dbReference type="PANTHER" id="PTHR42850">
    <property type="entry name" value="METALLOPHOSPHOESTERASE"/>
    <property type="match status" value="1"/>
</dbReference>